<feature type="compositionally biased region" description="Polar residues" evidence="1">
    <location>
        <begin position="758"/>
        <end position="769"/>
    </location>
</feature>
<name>A0A8H3FSL3_9LECA</name>
<gene>
    <name evidence="3" type="ORF">IMSHALPRED_008150</name>
</gene>
<dbReference type="AlphaFoldDB" id="A0A8H3FSL3"/>
<sequence>MSASKSDAPGPSRRFKGKSAVTQRPEGKLYLLDLPLETQKQIIAQVSRKDLFSFQRVSPHFLSLASAEIYRDLDLKITNSADDENGVPSSHAADALQTICASEHDYGQHIKSFRLGVNEDSIEYMMPRGLGHVGQDPFLMTRLLWDSKSDSSKFLNTALLLVARKLRILETFQWDAPIEISGAVYQALHKIQSLRCLRIRLDISPSPKLIIRPGPSPPNPSLAMQQAMQAQMQNQQNNIAAIPPTFVPPPPGPANPSIPYTNHAPTKINNIKRKKAGGGGGFNYWANGRAFSGFKSLHTLTLVGLSNHDCLSEIAECIKASSASLKCLTLSLSTELARKSRKPVPVNNPELDDPSDTEMDDEDELSQPPQPPTGASQAATTTNEADIRKEKLAQESILAKVFDLQSVSAEGKKLEKTLSLSGGQLRDEEEGQENIRMVNQLMKSLMDSPIAAGSDATSLEIRLQQLKMIKDAAERYISNQEAQKLKRLLTEQDKPPTPTAKKAPSKALNPLASGFKPSLIHKGPSLMDHDFEPLSSPASSYFPPGPGDSLSNGQSKPFSPGGGLSLDQPALFQNYLPGNSGSKSASSLPYTSPYVAGSSGPSPFLPYEHSNHSTTGLHSPLGYPSPLQTSSSGPWATTSSKKDALPSIHKYPSNVGLNQKTKHKPSKKPTPAKKAYPFSSEDESEGTKTPPSAPQPFFAASVDTEALEGSMDIDMEHPDEDTTDLGEDQEIVAGSENSEEAATPRKRAKIGFGLVEPGSSSNTASQEPNPSAEDHPTSVVSSDEAMQAYIRATHGLQLEELSLEWVPLKASIVARALDLSVLKRLTLLEVGPQDALWTLLVRLQSATQITAFKCIHTDNVSLPFVKFLATFEGLEELFMLERNKKQAAEPEPDSTVTISTIRKGALRKHMPTLQRLSLRNERNEQWDVDPKTLRCLALKGPKLRELAFSLSLKTYHILMQLLPHLKSLYALHIITLRSSDRSNQLHGESISFAVDNLSHCPDMKLRFIAIMNQVMALETKPDQFRRHLKAVMDRRRDRKGKGKALADASLSLFVPATDESGSDDVDDILADMGAGETKLKFSTRFSDVKDVKIFSKEVRGGKL</sequence>
<evidence type="ECO:0000313" key="3">
    <source>
        <dbReference type="EMBL" id="CAF9930357.1"/>
    </source>
</evidence>
<feature type="region of interest" description="Disordered" evidence="1">
    <location>
        <begin position="338"/>
        <end position="384"/>
    </location>
</feature>
<feature type="region of interest" description="Disordered" evidence="1">
    <location>
        <begin position="605"/>
        <end position="697"/>
    </location>
</feature>
<dbReference type="InterPro" id="IPR001810">
    <property type="entry name" value="F-box_dom"/>
</dbReference>
<dbReference type="SUPFAM" id="SSF52047">
    <property type="entry name" value="RNI-like"/>
    <property type="match status" value="1"/>
</dbReference>
<evidence type="ECO:0000256" key="1">
    <source>
        <dbReference type="SAM" id="MobiDB-lite"/>
    </source>
</evidence>
<evidence type="ECO:0000259" key="2">
    <source>
        <dbReference type="PROSITE" id="PS50181"/>
    </source>
</evidence>
<feature type="compositionally biased region" description="Polar residues" evidence="1">
    <location>
        <begin position="626"/>
        <end position="639"/>
    </location>
</feature>
<dbReference type="PROSITE" id="PS50181">
    <property type="entry name" value="FBOX"/>
    <property type="match status" value="1"/>
</dbReference>
<feature type="domain" description="F-box" evidence="2">
    <location>
        <begin position="28"/>
        <end position="73"/>
    </location>
</feature>
<dbReference type="EMBL" id="CAJPDT010000057">
    <property type="protein sequence ID" value="CAF9930357.1"/>
    <property type="molecule type" value="Genomic_DNA"/>
</dbReference>
<feature type="region of interest" description="Disordered" evidence="1">
    <location>
        <begin position="1"/>
        <end position="21"/>
    </location>
</feature>
<keyword evidence="4" id="KW-1185">Reference proteome</keyword>
<dbReference type="Proteomes" id="UP000664534">
    <property type="component" value="Unassembled WGS sequence"/>
</dbReference>
<feature type="region of interest" description="Disordered" evidence="1">
    <location>
        <begin position="733"/>
        <end position="779"/>
    </location>
</feature>
<accession>A0A8H3FSL3</accession>
<feature type="compositionally biased region" description="Basic residues" evidence="1">
    <location>
        <begin position="660"/>
        <end position="671"/>
    </location>
</feature>
<dbReference type="OrthoDB" id="4200124at2759"/>
<proteinExistence type="predicted"/>
<evidence type="ECO:0000313" key="4">
    <source>
        <dbReference type="Proteomes" id="UP000664534"/>
    </source>
</evidence>
<feature type="region of interest" description="Disordered" evidence="1">
    <location>
        <begin position="488"/>
        <end position="565"/>
    </location>
</feature>
<dbReference type="Pfam" id="PF00646">
    <property type="entry name" value="F-box"/>
    <property type="match status" value="1"/>
</dbReference>
<feature type="compositionally biased region" description="Acidic residues" evidence="1">
    <location>
        <begin position="350"/>
        <end position="365"/>
    </location>
</feature>
<feature type="compositionally biased region" description="Polar residues" evidence="1">
    <location>
        <begin position="373"/>
        <end position="384"/>
    </location>
</feature>
<comment type="caution">
    <text evidence="3">The sequence shown here is derived from an EMBL/GenBank/DDBJ whole genome shotgun (WGS) entry which is preliminary data.</text>
</comment>
<protein>
    <recommendedName>
        <fullName evidence="2">F-box domain-containing protein</fullName>
    </recommendedName>
</protein>
<reference evidence="3" key="1">
    <citation type="submission" date="2021-03" db="EMBL/GenBank/DDBJ databases">
        <authorList>
            <person name="Tagirdzhanova G."/>
        </authorList>
    </citation>
    <scope>NUCLEOTIDE SEQUENCE</scope>
</reference>
<organism evidence="3 4">
    <name type="scientific">Imshaugia aleurites</name>
    <dbReference type="NCBI Taxonomy" id="172621"/>
    <lineage>
        <taxon>Eukaryota</taxon>
        <taxon>Fungi</taxon>
        <taxon>Dikarya</taxon>
        <taxon>Ascomycota</taxon>
        <taxon>Pezizomycotina</taxon>
        <taxon>Lecanoromycetes</taxon>
        <taxon>OSLEUM clade</taxon>
        <taxon>Lecanoromycetidae</taxon>
        <taxon>Lecanorales</taxon>
        <taxon>Lecanorineae</taxon>
        <taxon>Parmeliaceae</taxon>
        <taxon>Imshaugia</taxon>
    </lineage>
</organism>